<evidence type="ECO:0000313" key="4">
    <source>
        <dbReference type="Proteomes" id="UP000005408"/>
    </source>
</evidence>
<dbReference type="AlphaFoldDB" id="A0A8W8JJA3"/>
<dbReference type="GO" id="GO:0008289">
    <property type="term" value="F:lipid binding"/>
    <property type="evidence" value="ECO:0007669"/>
    <property type="project" value="InterPro"/>
</dbReference>
<dbReference type="GO" id="GO:0016020">
    <property type="term" value="C:membrane"/>
    <property type="evidence" value="ECO:0007669"/>
    <property type="project" value="TreeGrafter"/>
</dbReference>
<dbReference type="EnsemblMetazoa" id="G18803.1">
    <property type="protein sequence ID" value="G18803.1:cds"/>
    <property type="gene ID" value="G18803"/>
</dbReference>
<keyword evidence="2" id="KW-0812">Transmembrane</keyword>
<dbReference type="InterPro" id="IPR008405">
    <property type="entry name" value="ApoL"/>
</dbReference>
<feature type="transmembrane region" description="Helical" evidence="2">
    <location>
        <begin position="918"/>
        <end position="945"/>
    </location>
</feature>
<protein>
    <recommendedName>
        <fullName evidence="5">Apolipoprotein L3</fullName>
    </recommendedName>
</protein>
<organism evidence="3 4">
    <name type="scientific">Magallana gigas</name>
    <name type="common">Pacific oyster</name>
    <name type="synonym">Crassostrea gigas</name>
    <dbReference type="NCBI Taxonomy" id="29159"/>
    <lineage>
        <taxon>Eukaryota</taxon>
        <taxon>Metazoa</taxon>
        <taxon>Spiralia</taxon>
        <taxon>Lophotrochozoa</taxon>
        <taxon>Mollusca</taxon>
        <taxon>Bivalvia</taxon>
        <taxon>Autobranchia</taxon>
        <taxon>Pteriomorphia</taxon>
        <taxon>Ostreida</taxon>
        <taxon>Ostreoidea</taxon>
        <taxon>Ostreidae</taxon>
        <taxon>Magallana</taxon>
    </lineage>
</organism>
<dbReference type="GO" id="GO:0005576">
    <property type="term" value="C:extracellular region"/>
    <property type="evidence" value="ECO:0007669"/>
    <property type="project" value="InterPro"/>
</dbReference>
<keyword evidence="2" id="KW-1133">Transmembrane helix</keyword>
<name>A0A8W8JJA3_MAGGI</name>
<dbReference type="Proteomes" id="UP000005408">
    <property type="component" value="Unassembled WGS sequence"/>
</dbReference>
<evidence type="ECO:0000256" key="2">
    <source>
        <dbReference type="SAM" id="Phobius"/>
    </source>
</evidence>
<dbReference type="GO" id="GO:0042157">
    <property type="term" value="P:lipoprotein metabolic process"/>
    <property type="evidence" value="ECO:0007669"/>
    <property type="project" value="InterPro"/>
</dbReference>
<proteinExistence type="inferred from homology"/>
<reference evidence="3" key="1">
    <citation type="submission" date="2022-08" db="UniProtKB">
        <authorList>
            <consortium name="EnsemblMetazoa"/>
        </authorList>
    </citation>
    <scope>IDENTIFICATION</scope>
    <source>
        <strain evidence="3">05x7-T-G4-1.051#20</strain>
    </source>
</reference>
<accession>A0A8W8JJA3</accession>
<evidence type="ECO:0000313" key="3">
    <source>
        <dbReference type="EnsemblMetazoa" id="G18803.1:cds"/>
    </source>
</evidence>
<keyword evidence="2" id="KW-0472">Membrane</keyword>
<evidence type="ECO:0008006" key="5">
    <source>
        <dbReference type="Google" id="ProtNLM"/>
    </source>
</evidence>
<keyword evidence="4" id="KW-1185">Reference proteome</keyword>
<comment type="similarity">
    <text evidence="1">Belongs to the apolipoprotein L family.</text>
</comment>
<dbReference type="GO" id="GO:0006869">
    <property type="term" value="P:lipid transport"/>
    <property type="evidence" value="ECO:0007669"/>
    <property type="project" value="InterPro"/>
</dbReference>
<sequence>MGDKRSILKDLRRRASALHAYSDNNELYSIVGSLIQRDLTTSKCRELISTFEEKHLFYFALFKPQIENPKKSWIENAKRDITNIRKNTAAPSLRECYAISEVISRNVVLMCEYEEDGFRGIEIEPVVSEKDNKNDTPLILFLRFDEENVHFIRCDENINRFIDCGLTITNGKHLKCLDKRFRNNFDTLRHFLLDSEFHFFSCYSFPDAFPVEMTNMFELFAQIIYGTQTNEKGVKDLIKAHVEADDYIQVYMQLVNVQENVSKNIQKNEKKAVKLEAQLTKESFRKRMIDWKAAEKVHLFALASLFNAEIYVVSPEDVSGREVSDLYLPICGSYLYTFESPLVFKIKKGSTSFEVNFEKQCQCCRKTPEIIGEFPIANNAIDLERIRSLDLIPCCPPKSRHGLHEHYKHILENNKLPDQRDITPWPGGLPNDIKHINDILAEEGRQLEHLLGGKGTLAQCISKEVFGDEDVELPISFTENNLERSLQIVADWTGFPIYIFQNCKENCSWELKTPITCVKATNCRYFITLFLQKENGNQYVDRIISKTGCNCMLAPPYVAKKVDENQDIGKEKRHRPLITFFPTNPRDKCFSDDVRKEINIIPIHSELRLVMERGDMEDRMIDTISDYTHSLYRCISKDIFGNEEQYQTIMEEVIAEIKENSILYGHLLIAEKESADVGSLSNFKYQERKVLDAFRFRNTILKESATFFTERIEDGMTLHDLELIAAATCFQVPIYVLSASIHEDRIETEWKLYSHIRRRKKPKDFLRRQIVYFANIDDVYKCLYYDNNVSKFHITLFRTFSGEYHRIAARYRVCNCLMDSPMAFVPQKHKHDNQADFRVFHDTNLAKSTLTTAKRALDMWMRCNMALEILCSEIIDELEGRRRNVNISTIVGSSVGIAGSALAIAGVIAAPFTAGVSLGLTVGGAVIGTLSGVTVVGSTVSEVVLNKDANAKFKRYYMNFCEQTRVLEDSLKKLQKIIQVIQERTLYTNGPNGIDATALQVAAGTLSMIRGIPIVVARIILSSASLADIVLPPLTAVLDVGFLVYSVHNLVKGSKTNVTEKMRSFRSILRASRTQLSIMAYGNKIKHFQTQHMGSERT</sequence>
<dbReference type="PANTHER" id="PTHR14096:SF28">
    <property type="entry name" value="APOLIPOPROTEIN L, 1-RELATED"/>
    <property type="match status" value="1"/>
</dbReference>
<feature type="transmembrane region" description="Helical" evidence="2">
    <location>
        <begin position="890"/>
        <end position="912"/>
    </location>
</feature>
<dbReference type="PANTHER" id="PTHR14096">
    <property type="entry name" value="APOLIPOPROTEIN L"/>
    <property type="match status" value="1"/>
</dbReference>
<evidence type="ECO:0000256" key="1">
    <source>
        <dbReference type="ARBA" id="ARBA00010090"/>
    </source>
</evidence>
<dbReference type="Pfam" id="PF05461">
    <property type="entry name" value="ApoL"/>
    <property type="match status" value="1"/>
</dbReference>